<dbReference type="InterPro" id="IPR051457">
    <property type="entry name" value="2-oxoacid:Fd_oxidoreductase"/>
</dbReference>
<dbReference type="PANTHER" id="PTHR48084:SF4">
    <property type="entry name" value="2-OXOGLUTARATE OXIDOREDUCTASE SUBUNIT KORB"/>
    <property type="match status" value="1"/>
</dbReference>
<dbReference type="InterPro" id="IPR011766">
    <property type="entry name" value="TPP_enzyme_TPP-bd"/>
</dbReference>
<dbReference type="AlphaFoldDB" id="A0A7V2AW74"/>
<dbReference type="GO" id="GO:0051536">
    <property type="term" value="F:iron-sulfur cluster binding"/>
    <property type="evidence" value="ECO:0007669"/>
    <property type="project" value="UniProtKB-KW"/>
</dbReference>
<evidence type="ECO:0000259" key="12">
    <source>
        <dbReference type="Pfam" id="PF12367"/>
    </source>
</evidence>
<dbReference type="NCBIfam" id="TIGR02177">
    <property type="entry name" value="PorB_KorB"/>
    <property type="match status" value="1"/>
</dbReference>
<accession>A0A7V2AW74</accession>
<dbReference type="InterPro" id="IPR011896">
    <property type="entry name" value="OFOB"/>
</dbReference>
<comment type="cofactor">
    <cofactor evidence="1">
        <name>Mg(2+)</name>
        <dbReference type="ChEBI" id="CHEBI:18420"/>
    </cofactor>
</comment>
<evidence type="ECO:0000256" key="3">
    <source>
        <dbReference type="ARBA" id="ARBA00001966"/>
    </source>
</evidence>
<gene>
    <name evidence="13" type="ORF">ENO08_07960</name>
</gene>
<comment type="cofactor">
    <cofactor evidence="2">
        <name>thiamine diphosphate</name>
        <dbReference type="ChEBI" id="CHEBI:58937"/>
    </cofactor>
</comment>
<evidence type="ECO:0000256" key="4">
    <source>
        <dbReference type="ARBA" id="ARBA00022723"/>
    </source>
</evidence>
<evidence type="ECO:0000256" key="10">
    <source>
        <dbReference type="SAM" id="MobiDB-lite"/>
    </source>
</evidence>
<dbReference type="SUPFAM" id="SSF52518">
    <property type="entry name" value="Thiamin diphosphate-binding fold (THDP-binding)"/>
    <property type="match status" value="1"/>
</dbReference>
<evidence type="ECO:0000256" key="5">
    <source>
        <dbReference type="ARBA" id="ARBA00022842"/>
    </source>
</evidence>
<evidence type="ECO:0000256" key="6">
    <source>
        <dbReference type="ARBA" id="ARBA00023002"/>
    </source>
</evidence>
<feature type="domain" description="Thiamine pyrophosphate enzyme TPP-binding" evidence="11">
    <location>
        <begin position="53"/>
        <end position="195"/>
    </location>
</feature>
<evidence type="ECO:0000259" key="11">
    <source>
        <dbReference type="Pfam" id="PF02775"/>
    </source>
</evidence>
<dbReference type="EMBL" id="DSEC01000573">
    <property type="protein sequence ID" value="HER44378.1"/>
    <property type="molecule type" value="Genomic_DNA"/>
</dbReference>
<dbReference type="Pfam" id="PF02775">
    <property type="entry name" value="TPP_enzyme_C"/>
    <property type="match status" value="1"/>
</dbReference>
<dbReference type="Pfam" id="PF12367">
    <property type="entry name" value="PFO_beta_C"/>
    <property type="match status" value="1"/>
</dbReference>
<dbReference type="Proteomes" id="UP000886069">
    <property type="component" value="Unassembled WGS sequence"/>
</dbReference>
<keyword evidence="9" id="KW-0786">Thiamine pyrophosphate</keyword>
<dbReference type="Gene3D" id="3.40.50.970">
    <property type="match status" value="1"/>
</dbReference>
<comment type="cofactor">
    <cofactor evidence="3">
        <name>[4Fe-4S] cluster</name>
        <dbReference type="ChEBI" id="CHEBI:49883"/>
    </cofactor>
</comment>
<dbReference type="PANTHER" id="PTHR48084">
    <property type="entry name" value="2-OXOGLUTARATE OXIDOREDUCTASE SUBUNIT KORB-RELATED"/>
    <property type="match status" value="1"/>
</dbReference>
<protein>
    <submittedName>
        <fullName evidence="13">2-oxoacid:ferredoxin oxidoreductase subunit beta</fullName>
    </submittedName>
</protein>
<keyword evidence="4" id="KW-0479">Metal-binding</keyword>
<reference evidence="13" key="1">
    <citation type="journal article" date="2020" name="mSystems">
        <title>Genome- and Community-Level Interaction Insights into Carbon Utilization and Element Cycling Functions of Hydrothermarchaeota in Hydrothermal Sediment.</title>
        <authorList>
            <person name="Zhou Z."/>
            <person name="Liu Y."/>
            <person name="Xu W."/>
            <person name="Pan J."/>
            <person name="Luo Z.H."/>
            <person name="Li M."/>
        </authorList>
    </citation>
    <scope>NUCLEOTIDE SEQUENCE [LARGE SCALE GENOMIC DNA]</scope>
    <source>
        <strain evidence="13">SpSt-1233</strain>
    </source>
</reference>
<name>A0A7V2AW74_UNCEI</name>
<keyword evidence="6" id="KW-0560">Oxidoreductase</keyword>
<keyword evidence="8" id="KW-0411">Iron-sulfur</keyword>
<evidence type="ECO:0000256" key="7">
    <source>
        <dbReference type="ARBA" id="ARBA00023004"/>
    </source>
</evidence>
<dbReference type="InterPro" id="IPR029061">
    <property type="entry name" value="THDP-binding"/>
</dbReference>
<dbReference type="GO" id="GO:0046872">
    <property type="term" value="F:metal ion binding"/>
    <property type="evidence" value="ECO:0007669"/>
    <property type="project" value="UniProtKB-KW"/>
</dbReference>
<dbReference type="GO" id="GO:0030976">
    <property type="term" value="F:thiamine pyrophosphate binding"/>
    <property type="evidence" value="ECO:0007669"/>
    <property type="project" value="InterPro"/>
</dbReference>
<feature type="domain" description="Pyruvate ferredoxin oxidoreductase beta subunit C-terminal" evidence="12">
    <location>
        <begin position="199"/>
        <end position="256"/>
    </location>
</feature>
<evidence type="ECO:0000256" key="9">
    <source>
        <dbReference type="ARBA" id="ARBA00023052"/>
    </source>
</evidence>
<evidence type="ECO:0000256" key="1">
    <source>
        <dbReference type="ARBA" id="ARBA00001946"/>
    </source>
</evidence>
<keyword evidence="5" id="KW-0460">Magnesium</keyword>
<feature type="compositionally biased region" description="Polar residues" evidence="10">
    <location>
        <begin position="128"/>
        <end position="145"/>
    </location>
</feature>
<organism evidence="13">
    <name type="scientific">Eiseniibacteriota bacterium</name>
    <dbReference type="NCBI Taxonomy" id="2212470"/>
    <lineage>
        <taxon>Bacteria</taxon>
        <taxon>Candidatus Eiseniibacteriota</taxon>
    </lineage>
</organism>
<evidence type="ECO:0000313" key="13">
    <source>
        <dbReference type="EMBL" id="HER44378.1"/>
    </source>
</evidence>
<comment type="caution">
    <text evidence="13">The sequence shown here is derived from an EMBL/GenBank/DDBJ whole genome shotgun (WGS) entry which is preliminary data.</text>
</comment>
<evidence type="ECO:0000256" key="8">
    <source>
        <dbReference type="ARBA" id="ARBA00023014"/>
    </source>
</evidence>
<dbReference type="GO" id="GO:0045333">
    <property type="term" value="P:cellular respiration"/>
    <property type="evidence" value="ECO:0007669"/>
    <property type="project" value="UniProtKB-ARBA"/>
</dbReference>
<evidence type="ECO:0000256" key="2">
    <source>
        <dbReference type="ARBA" id="ARBA00001964"/>
    </source>
</evidence>
<dbReference type="GO" id="GO:0016625">
    <property type="term" value="F:oxidoreductase activity, acting on the aldehyde or oxo group of donors, iron-sulfur protein as acceptor"/>
    <property type="evidence" value="ECO:0007669"/>
    <property type="project" value="UniProtKB-ARBA"/>
</dbReference>
<sequence>MADKDWFKSSDPIAWCRGCGNFGILNAWKEAFAGLGLRPEQILMVSGIGQAAKLPHYLLCNTFNGLHGRALPAASGAGIVNPGLVVIAEGGDGDGYAEGGNHFIHAMRRNVDMTYAVHDNQIYGLTKGQASPTSEESMVTGSTPRGNPLKPERPLALAVASDCSFVARGFAGEKDQLVDLMKKAVTNKGFSLLEILQPCVSFNKVNTFDWYRERVYDLAGEDHDPADRAAAFEKALEWGERIPTGVIYTSERETHAEYTGLDGREPLCGRPPREASSIEKLYPVFR</sequence>
<proteinExistence type="predicted"/>
<keyword evidence="7" id="KW-0408">Iron</keyword>
<dbReference type="CDD" id="cd03375">
    <property type="entry name" value="TPP_OGFOR"/>
    <property type="match status" value="1"/>
</dbReference>
<feature type="region of interest" description="Disordered" evidence="10">
    <location>
        <begin position="126"/>
        <end position="150"/>
    </location>
</feature>
<dbReference type="InterPro" id="IPR032686">
    <property type="entry name" value="PFO_beta_C"/>
</dbReference>